<feature type="chain" id="PRO_5001990359" description="Phosphoglycerate mutase family protein" evidence="1">
    <location>
        <begin position="20"/>
        <end position="193"/>
    </location>
</feature>
<protein>
    <recommendedName>
        <fullName evidence="4">Phosphoglycerate mutase family protein</fullName>
    </recommendedName>
</protein>
<keyword evidence="1" id="KW-0732">Signal</keyword>
<accession>A0A0A1TM70</accession>
<name>A0A0A1TM70_9HYPO</name>
<keyword evidence="3" id="KW-1185">Reference proteome</keyword>
<dbReference type="EMBL" id="CDHN01000004">
    <property type="protein sequence ID" value="CEJ92063.1"/>
    <property type="molecule type" value="Genomic_DNA"/>
</dbReference>
<evidence type="ECO:0008006" key="4">
    <source>
        <dbReference type="Google" id="ProtNLM"/>
    </source>
</evidence>
<evidence type="ECO:0000313" key="3">
    <source>
        <dbReference type="Proteomes" id="UP000039046"/>
    </source>
</evidence>
<feature type="signal peptide" evidence="1">
    <location>
        <begin position="1"/>
        <end position="19"/>
    </location>
</feature>
<dbReference type="HOGENOM" id="CLU_085795_3_1_1"/>
<dbReference type="Proteomes" id="UP000039046">
    <property type="component" value="Unassembled WGS sequence"/>
</dbReference>
<evidence type="ECO:0000313" key="2">
    <source>
        <dbReference type="EMBL" id="CEJ92063.1"/>
    </source>
</evidence>
<evidence type="ECO:0000256" key="1">
    <source>
        <dbReference type="SAM" id="SignalP"/>
    </source>
</evidence>
<sequence>MMFTNTIVAISAVCSVAMASPMATVDKAADSPTFYLIRHAEKNSDGTISSRGMQREQCLVKLFGKDSKYNIQHIMVQTPHSGGKSIPAPISDARTQRPYNTTLPLAQSLGITIDHPCEYTDPSCAGKRAREYTGPGNVLIAWEHVYLPKVAAAIGGAKNVPENPSSHFDYIYNLPSPYTKVTITSESCPGLDN</sequence>
<reference evidence="2 3" key="1">
    <citation type="journal article" date="2015" name="Genome Announc.">
        <title>Draft Genome Sequence and Gene Annotation of the Entomopathogenic Fungus Verticillium hemipterigenum.</title>
        <authorList>
            <person name="Horn F."/>
            <person name="Habel A."/>
            <person name="Scharf D.H."/>
            <person name="Dworschak J."/>
            <person name="Brakhage A.A."/>
            <person name="Guthke R."/>
            <person name="Hertweck C."/>
            <person name="Linde J."/>
        </authorList>
    </citation>
    <scope>NUCLEOTIDE SEQUENCE [LARGE SCALE GENOMIC DNA]</scope>
</reference>
<organism evidence="2 3">
    <name type="scientific">[Torrubiella] hemipterigena</name>
    <dbReference type="NCBI Taxonomy" id="1531966"/>
    <lineage>
        <taxon>Eukaryota</taxon>
        <taxon>Fungi</taxon>
        <taxon>Dikarya</taxon>
        <taxon>Ascomycota</taxon>
        <taxon>Pezizomycotina</taxon>
        <taxon>Sordariomycetes</taxon>
        <taxon>Hypocreomycetidae</taxon>
        <taxon>Hypocreales</taxon>
        <taxon>Clavicipitaceae</taxon>
        <taxon>Clavicipitaceae incertae sedis</taxon>
        <taxon>'Torrubiella' clade</taxon>
    </lineage>
</organism>
<dbReference type="AlphaFoldDB" id="A0A0A1TM70"/>
<proteinExistence type="predicted"/>
<gene>
    <name evidence="2" type="ORF">VHEMI07741</name>
</gene>
<dbReference type="OrthoDB" id="4939699at2759"/>